<gene>
    <name evidence="1" type="ORF">O6P43_023372</name>
</gene>
<keyword evidence="2" id="KW-1185">Reference proteome</keyword>
<evidence type="ECO:0000313" key="2">
    <source>
        <dbReference type="Proteomes" id="UP001163823"/>
    </source>
</evidence>
<accession>A0AAD7LF95</accession>
<dbReference type="EMBL" id="JARAOO010000009">
    <property type="protein sequence ID" value="KAJ7957018.1"/>
    <property type="molecule type" value="Genomic_DNA"/>
</dbReference>
<organism evidence="1 2">
    <name type="scientific">Quillaja saponaria</name>
    <name type="common">Soap bark tree</name>
    <dbReference type="NCBI Taxonomy" id="32244"/>
    <lineage>
        <taxon>Eukaryota</taxon>
        <taxon>Viridiplantae</taxon>
        <taxon>Streptophyta</taxon>
        <taxon>Embryophyta</taxon>
        <taxon>Tracheophyta</taxon>
        <taxon>Spermatophyta</taxon>
        <taxon>Magnoliopsida</taxon>
        <taxon>eudicotyledons</taxon>
        <taxon>Gunneridae</taxon>
        <taxon>Pentapetalae</taxon>
        <taxon>rosids</taxon>
        <taxon>fabids</taxon>
        <taxon>Fabales</taxon>
        <taxon>Quillajaceae</taxon>
        <taxon>Quillaja</taxon>
    </lineage>
</organism>
<dbReference type="KEGG" id="qsa:O6P43_023372"/>
<proteinExistence type="predicted"/>
<dbReference type="AlphaFoldDB" id="A0AAD7LF95"/>
<name>A0AAD7LF95_QUISA</name>
<dbReference type="Proteomes" id="UP001163823">
    <property type="component" value="Chromosome 9"/>
</dbReference>
<sequence>MSTLRARENVRRKIGEFLPPAPVELTAVDPAPENEPANGWKILLLLLNYKESEYQKRKHSWGCEVRQGTRMEYREIICLAIQVYSAIRNSPWI</sequence>
<protein>
    <submittedName>
        <fullName evidence="1">Uncharacterized protein</fullName>
    </submittedName>
</protein>
<evidence type="ECO:0000313" key="1">
    <source>
        <dbReference type="EMBL" id="KAJ7957018.1"/>
    </source>
</evidence>
<reference evidence="1" key="1">
    <citation type="journal article" date="2023" name="Science">
        <title>Elucidation of the pathway for biosynthesis of saponin adjuvants from the soapbark tree.</title>
        <authorList>
            <person name="Reed J."/>
            <person name="Orme A."/>
            <person name="El-Demerdash A."/>
            <person name="Owen C."/>
            <person name="Martin L.B.B."/>
            <person name="Misra R.C."/>
            <person name="Kikuchi S."/>
            <person name="Rejzek M."/>
            <person name="Martin A.C."/>
            <person name="Harkess A."/>
            <person name="Leebens-Mack J."/>
            <person name="Louveau T."/>
            <person name="Stephenson M.J."/>
            <person name="Osbourn A."/>
        </authorList>
    </citation>
    <scope>NUCLEOTIDE SEQUENCE</scope>
    <source>
        <strain evidence="1">S10</strain>
    </source>
</reference>
<comment type="caution">
    <text evidence="1">The sequence shown here is derived from an EMBL/GenBank/DDBJ whole genome shotgun (WGS) entry which is preliminary data.</text>
</comment>